<evidence type="ECO:0000256" key="3">
    <source>
        <dbReference type="PROSITE-ProRule" id="PRU00221"/>
    </source>
</evidence>
<gene>
    <name evidence="6" type="ORF">ODALV1_LOCUS8697</name>
</gene>
<evidence type="ECO:0000313" key="7">
    <source>
        <dbReference type="Proteomes" id="UP001642540"/>
    </source>
</evidence>
<evidence type="ECO:0000313" key="6">
    <source>
        <dbReference type="EMBL" id="CAL8094103.1"/>
    </source>
</evidence>
<dbReference type="PROSITE" id="PS50896">
    <property type="entry name" value="LISH"/>
    <property type="match status" value="1"/>
</dbReference>
<dbReference type="PROSITE" id="PS00678">
    <property type="entry name" value="WD_REPEATS_1"/>
    <property type="match status" value="1"/>
</dbReference>
<dbReference type="Proteomes" id="UP001642540">
    <property type="component" value="Unassembled WGS sequence"/>
</dbReference>
<dbReference type="PANTHER" id="PTHR22838">
    <property type="entry name" value="WD REPEAT PROTEIN 26-RELATED"/>
    <property type="match status" value="1"/>
</dbReference>
<sequence>MSSVNWSLQCTGEISLASLGRGEGRAPPPPDNSPPKKKPRVSTENMQTQSAKNGSDSPVQTNGVTNGVHDEDERKFLPISSIAEKRTNEDIVRIIGQHLLTMGLTKSAETLMHESGCRMDHPVAAKFRSHVMNGDWGKAHTDLQELKDLLENPDSLIEMQFLLLEQKYLELLEDGKVIDALSTLRYELTPLNHKTSRVHQLSAYIMCSTAEQVREQASWNGKESRVQLMEQLQQFLPPSVMLPPRRLDALLKQAIDWQTERCPYHNSKLESELSLVVDHVCTKDSFPSTTLQVLNDHSDEVWFCRFSPDGTKLATGSKDQTVIIWDVHPTELKLTHRKTIDGHQYGASYLTWSPDSNYLLVCGPEDTPELWVYNSSTGDLQIKIAPGPEDSLTSAAWHPDSRRFVAGGTRGQFYLCDLDGNVLDSWEGVRVQSLGYRQDGKTVLAADTHNRIRGYVFATQNSDQNILKEEYAIMSFTVDTSDRLALLNVATQGVHLWDLEDRCLVRKFQGVTQGFYTIHSCFGGLNQNFIASGSEDNKVYIWHIKKERPIAVLCGHSRTVNCVSWNPARPEMLVSVSDDGTIRLWGPAAPLSPSSQHSNGTRN</sequence>
<feature type="repeat" description="WD" evidence="3">
    <location>
        <begin position="553"/>
        <end position="585"/>
    </location>
</feature>
<feature type="compositionally biased region" description="Polar residues" evidence="4">
    <location>
        <begin position="42"/>
        <end position="65"/>
    </location>
</feature>
<feature type="repeat" description="WD" evidence="3">
    <location>
        <begin position="526"/>
        <end position="552"/>
    </location>
</feature>
<dbReference type="PANTHER" id="PTHR22838:SF0">
    <property type="entry name" value="WD REPEAT-CONTAINING PROTEIN 26"/>
    <property type="match status" value="1"/>
</dbReference>
<dbReference type="CDD" id="cd00200">
    <property type="entry name" value="WD40"/>
    <property type="match status" value="1"/>
</dbReference>
<dbReference type="EMBL" id="CAXLJM020000026">
    <property type="protein sequence ID" value="CAL8094103.1"/>
    <property type="molecule type" value="Genomic_DNA"/>
</dbReference>
<feature type="domain" description="CTLH" evidence="5">
    <location>
        <begin position="126"/>
        <end position="179"/>
    </location>
</feature>
<dbReference type="Gene3D" id="2.130.10.10">
    <property type="entry name" value="YVTN repeat-like/Quinoprotein amine dehydrogenase"/>
    <property type="match status" value="1"/>
</dbReference>
<dbReference type="SMART" id="SM00668">
    <property type="entry name" value="CTLH"/>
    <property type="match status" value="1"/>
</dbReference>
<dbReference type="InterPro" id="IPR006594">
    <property type="entry name" value="LisH"/>
</dbReference>
<feature type="repeat" description="WD" evidence="3">
    <location>
        <begin position="294"/>
        <end position="335"/>
    </location>
</feature>
<comment type="caution">
    <text evidence="6">The sequence shown here is derived from an EMBL/GenBank/DDBJ whole genome shotgun (WGS) entry which is preliminary data.</text>
</comment>
<dbReference type="InterPro" id="IPR020472">
    <property type="entry name" value="WD40_PAC1"/>
</dbReference>
<dbReference type="InterPro" id="IPR051350">
    <property type="entry name" value="WD_repeat-ST_regulator"/>
</dbReference>
<protein>
    <recommendedName>
        <fullName evidence="5">CTLH domain-containing protein</fullName>
    </recommendedName>
</protein>
<organism evidence="6 7">
    <name type="scientific">Orchesella dallaii</name>
    <dbReference type="NCBI Taxonomy" id="48710"/>
    <lineage>
        <taxon>Eukaryota</taxon>
        <taxon>Metazoa</taxon>
        <taxon>Ecdysozoa</taxon>
        <taxon>Arthropoda</taxon>
        <taxon>Hexapoda</taxon>
        <taxon>Collembola</taxon>
        <taxon>Entomobryomorpha</taxon>
        <taxon>Entomobryoidea</taxon>
        <taxon>Orchesellidae</taxon>
        <taxon>Orchesellinae</taxon>
        <taxon>Orchesella</taxon>
    </lineage>
</organism>
<proteinExistence type="predicted"/>
<accession>A0ABP1QCW3</accession>
<evidence type="ECO:0000256" key="1">
    <source>
        <dbReference type="ARBA" id="ARBA00022574"/>
    </source>
</evidence>
<dbReference type="InterPro" id="IPR036322">
    <property type="entry name" value="WD40_repeat_dom_sf"/>
</dbReference>
<evidence type="ECO:0000256" key="2">
    <source>
        <dbReference type="ARBA" id="ARBA00022737"/>
    </source>
</evidence>
<dbReference type="InterPro" id="IPR001680">
    <property type="entry name" value="WD40_rpt"/>
</dbReference>
<dbReference type="InterPro" id="IPR015943">
    <property type="entry name" value="WD40/YVTN_repeat-like_dom_sf"/>
</dbReference>
<keyword evidence="7" id="KW-1185">Reference proteome</keyword>
<dbReference type="InterPro" id="IPR006595">
    <property type="entry name" value="CTLH_C"/>
</dbReference>
<evidence type="ECO:0000259" key="5">
    <source>
        <dbReference type="PROSITE" id="PS50897"/>
    </source>
</evidence>
<dbReference type="PROSITE" id="PS50294">
    <property type="entry name" value="WD_REPEATS_REGION"/>
    <property type="match status" value="2"/>
</dbReference>
<dbReference type="SUPFAM" id="SSF50978">
    <property type="entry name" value="WD40 repeat-like"/>
    <property type="match status" value="1"/>
</dbReference>
<dbReference type="SMART" id="SM00667">
    <property type="entry name" value="LisH"/>
    <property type="match status" value="1"/>
</dbReference>
<dbReference type="Pfam" id="PF00400">
    <property type="entry name" value="WD40"/>
    <property type="match status" value="4"/>
</dbReference>
<reference evidence="6 7" key="1">
    <citation type="submission" date="2024-08" db="EMBL/GenBank/DDBJ databases">
        <authorList>
            <person name="Cucini C."/>
            <person name="Frati F."/>
        </authorList>
    </citation>
    <scope>NUCLEOTIDE SEQUENCE [LARGE SCALE GENOMIC DNA]</scope>
</reference>
<dbReference type="InterPro" id="IPR019775">
    <property type="entry name" value="WD40_repeat_CS"/>
</dbReference>
<dbReference type="PROSITE" id="PS50082">
    <property type="entry name" value="WD_REPEATS_2"/>
    <property type="match status" value="4"/>
</dbReference>
<name>A0ABP1QCW3_9HEXA</name>
<feature type="region of interest" description="Disordered" evidence="4">
    <location>
        <begin position="15"/>
        <end position="72"/>
    </location>
</feature>
<evidence type="ECO:0000256" key="4">
    <source>
        <dbReference type="SAM" id="MobiDB-lite"/>
    </source>
</evidence>
<keyword evidence="1 3" id="KW-0853">WD repeat</keyword>
<feature type="repeat" description="WD" evidence="3">
    <location>
        <begin position="340"/>
        <end position="371"/>
    </location>
</feature>
<dbReference type="SMART" id="SM00320">
    <property type="entry name" value="WD40"/>
    <property type="match status" value="5"/>
</dbReference>
<dbReference type="PRINTS" id="PR00320">
    <property type="entry name" value="GPROTEINBRPT"/>
</dbReference>
<dbReference type="PROSITE" id="PS50897">
    <property type="entry name" value="CTLH"/>
    <property type="match status" value="1"/>
</dbReference>
<keyword evidence="2" id="KW-0677">Repeat</keyword>